<evidence type="ECO:0000313" key="5">
    <source>
        <dbReference type="Proteomes" id="UP000692954"/>
    </source>
</evidence>
<keyword evidence="2" id="KW-0904">Protein phosphatase</keyword>
<dbReference type="InterPro" id="IPR001932">
    <property type="entry name" value="PPM-type_phosphatase-like_dom"/>
</dbReference>
<dbReference type="InterPro" id="IPR015655">
    <property type="entry name" value="PP2C"/>
</dbReference>
<dbReference type="Pfam" id="PF00481">
    <property type="entry name" value="PP2C"/>
    <property type="match status" value="1"/>
</dbReference>
<name>A0A8S1KRR8_9CILI</name>
<dbReference type="CDD" id="cd00143">
    <property type="entry name" value="PP2Cc"/>
    <property type="match status" value="1"/>
</dbReference>
<evidence type="ECO:0000256" key="2">
    <source>
        <dbReference type="RuleBase" id="RU003465"/>
    </source>
</evidence>
<dbReference type="FunFam" id="3.60.40.10:FF:000051">
    <property type="entry name" value="Protein phosphatase 2C-like protein"/>
    <property type="match status" value="1"/>
</dbReference>
<protein>
    <recommendedName>
        <fullName evidence="3">PPM-type phosphatase domain-containing protein</fullName>
    </recommendedName>
</protein>
<dbReference type="SMART" id="SM00332">
    <property type="entry name" value="PP2Cc"/>
    <property type="match status" value="1"/>
</dbReference>
<keyword evidence="5" id="KW-1185">Reference proteome</keyword>
<evidence type="ECO:0000313" key="4">
    <source>
        <dbReference type="EMBL" id="CAD8057597.1"/>
    </source>
</evidence>
<dbReference type="PROSITE" id="PS51746">
    <property type="entry name" value="PPM_2"/>
    <property type="match status" value="1"/>
</dbReference>
<reference evidence="4" key="1">
    <citation type="submission" date="2021-01" db="EMBL/GenBank/DDBJ databases">
        <authorList>
            <consortium name="Genoscope - CEA"/>
            <person name="William W."/>
        </authorList>
    </citation>
    <scope>NUCLEOTIDE SEQUENCE</scope>
</reference>
<sequence length="320" mass="36812">MLNIIDKLPPIQKDHLKRIQTEIQYEEECEIKVAAKTLAGQNHRKKQKINQDSFAIKQNIGNQNDWHFFGIFDGHGQSGHLVSQFVSKQLPKIIENQLVQIYINNPNQFSQSLQAAYKQVEYDLVDKTNIACNFSGSTGIVILLIGSKIYCANVGDSRAVYFYKSQELWYNRPLSYDHKPNKTFELKRIIKYGGRVEQSLIDGKRQGSYRVWLANEDVPGLAMSRSFGDIAAKSVGVIADPEILRYNIQNTGFILLASDGLWDKMDFESIYKILDIFEIPFTQFDMEQAVQKILEETQSKWERQDNGRDDITLILIHVQI</sequence>
<proteinExistence type="inferred from homology"/>
<evidence type="ECO:0000256" key="1">
    <source>
        <dbReference type="ARBA" id="ARBA00004170"/>
    </source>
</evidence>
<keyword evidence="2" id="KW-0378">Hydrolase</keyword>
<comment type="subcellular location">
    <subcellularLocation>
        <location evidence="1">Membrane</location>
        <topology evidence="1">Peripheral membrane protein</topology>
    </subcellularLocation>
</comment>
<dbReference type="PROSITE" id="PS01032">
    <property type="entry name" value="PPM_1"/>
    <property type="match status" value="1"/>
</dbReference>
<dbReference type="GO" id="GO:0004722">
    <property type="term" value="F:protein serine/threonine phosphatase activity"/>
    <property type="evidence" value="ECO:0007669"/>
    <property type="project" value="InterPro"/>
</dbReference>
<gene>
    <name evidence="4" type="ORF">PSON_ATCC_30995.1.T0110297</name>
</gene>
<dbReference type="AlphaFoldDB" id="A0A8S1KRR8"/>
<dbReference type="PANTHER" id="PTHR47992">
    <property type="entry name" value="PROTEIN PHOSPHATASE"/>
    <property type="match status" value="1"/>
</dbReference>
<evidence type="ECO:0000259" key="3">
    <source>
        <dbReference type="PROSITE" id="PS51746"/>
    </source>
</evidence>
<comment type="similarity">
    <text evidence="2">Belongs to the PP2C family.</text>
</comment>
<dbReference type="Proteomes" id="UP000692954">
    <property type="component" value="Unassembled WGS sequence"/>
</dbReference>
<dbReference type="OrthoDB" id="10264738at2759"/>
<accession>A0A8S1KRR8</accession>
<comment type="caution">
    <text evidence="4">The sequence shown here is derived from an EMBL/GenBank/DDBJ whole genome shotgun (WGS) entry which is preliminary data.</text>
</comment>
<dbReference type="InterPro" id="IPR000222">
    <property type="entry name" value="PP2C_BS"/>
</dbReference>
<dbReference type="GO" id="GO:0043169">
    <property type="term" value="F:cation binding"/>
    <property type="evidence" value="ECO:0007669"/>
    <property type="project" value="InterPro"/>
</dbReference>
<organism evidence="4 5">
    <name type="scientific">Paramecium sonneborni</name>
    <dbReference type="NCBI Taxonomy" id="65129"/>
    <lineage>
        <taxon>Eukaryota</taxon>
        <taxon>Sar</taxon>
        <taxon>Alveolata</taxon>
        <taxon>Ciliophora</taxon>
        <taxon>Intramacronucleata</taxon>
        <taxon>Oligohymenophorea</taxon>
        <taxon>Peniculida</taxon>
        <taxon>Parameciidae</taxon>
        <taxon>Paramecium</taxon>
    </lineage>
</organism>
<feature type="domain" description="PPM-type phosphatase" evidence="3">
    <location>
        <begin position="32"/>
        <end position="318"/>
    </location>
</feature>
<dbReference type="GO" id="GO:0016020">
    <property type="term" value="C:membrane"/>
    <property type="evidence" value="ECO:0007669"/>
    <property type="project" value="UniProtKB-SubCell"/>
</dbReference>
<dbReference type="EMBL" id="CAJJDN010000011">
    <property type="protein sequence ID" value="CAD8057597.1"/>
    <property type="molecule type" value="Genomic_DNA"/>
</dbReference>